<dbReference type="InterPro" id="IPR011542">
    <property type="entry name" value="SUF_FeS_clus_asmbl_SufD"/>
</dbReference>
<name>A0ABV7LKT8_9GAMM</name>
<dbReference type="NCBIfam" id="TIGR01981">
    <property type="entry name" value="sufD"/>
    <property type="match status" value="1"/>
</dbReference>
<evidence type="ECO:0000256" key="1">
    <source>
        <dbReference type="ARBA" id="ARBA00043967"/>
    </source>
</evidence>
<evidence type="ECO:0000259" key="2">
    <source>
        <dbReference type="Pfam" id="PF01458"/>
    </source>
</evidence>
<reference evidence="5" key="1">
    <citation type="journal article" date="2019" name="Int. J. Syst. Evol. Microbiol.">
        <title>The Global Catalogue of Microorganisms (GCM) 10K type strain sequencing project: providing services to taxonomists for standard genome sequencing and annotation.</title>
        <authorList>
            <consortium name="The Broad Institute Genomics Platform"/>
            <consortium name="The Broad Institute Genome Sequencing Center for Infectious Disease"/>
            <person name="Wu L."/>
            <person name="Ma J."/>
        </authorList>
    </citation>
    <scope>NUCLEOTIDE SEQUENCE [LARGE SCALE GENOMIC DNA]</scope>
    <source>
        <strain evidence="5">CECT 7698</strain>
    </source>
</reference>
<dbReference type="InterPro" id="IPR000825">
    <property type="entry name" value="SUF_FeS_clus_asmbl_SufBD_core"/>
</dbReference>
<organism evidence="4 5">
    <name type="scientific">Litchfieldella rifensis</name>
    <dbReference type="NCBI Taxonomy" id="762643"/>
    <lineage>
        <taxon>Bacteria</taxon>
        <taxon>Pseudomonadati</taxon>
        <taxon>Pseudomonadota</taxon>
        <taxon>Gammaproteobacteria</taxon>
        <taxon>Oceanospirillales</taxon>
        <taxon>Halomonadaceae</taxon>
        <taxon>Litchfieldella</taxon>
    </lineage>
</organism>
<keyword evidence="5" id="KW-1185">Reference proteome</keyword>
<sequence length="452" mass="48740">MSEEQTFLEALKAREAARDAAEPTWIAARRQAASARFEAVGFPTKRHEAWKYTDVRAISRGEFALASDAEFSKATAAALTLPIEALRLTFVDGVFSAALSDLTELPQGVTIEPLSQALATNHEAVGAVLGRLTGVDFSPFAALNTAFAEEGAVIRLAPGTVVEKPIIVQFLSRAHEQPVMSHPRVLIQAGARSEATVLEHHVGEEGAANFTNLVSEALLERGAILTHYKLQEAPVGDLHIASLHVDQGRDSRFTSFNLNLGGALVRNDIVADLNAQGAEAIYYGLFYAQGRQHVDNHTLVNHNAPHTLSNESYKGILDDRARGVFNGKVIVKRDSQKIEAHQSNANLLLSDRAEIDTKPELEIYADDVKCSHGATTGQLDEEAVYALRTRGIDKQTARGLLTLAFAGEVMEQVALDAVAERVELAVAGKLPERFNLAGLVEAAVALGEESES</sequence>
<dbReference type="Pfam" id="PF19295">
    <property type="entry name" value="SufBD_N"/>
    <property type="match status" value="1"/>
</dbReference>
<evidence type="ECO:0000313" key="5">
    <source>
        <dbReference type="Proteomes" id="UP001595579"/>
    </source>
</evidence>
<dbReference type="RefSeq" id="WP_386772212.1">
    <property type="nucleotide sequence ID" value="NZ_JBHRUG010000013.1"/>
</dbReference>
<dbReference type="SUPFAM" id="SSF101960">
    <property type="entry name" value="Stabilizer of iron transporter SufD"/>
    <property type="match status" value="1"/>
</dbReference>
<feature type="domain" description="SUF system FeS cluster assembly SufBD core" evidence="2">
    <location>
        <begin position="177"/>
        <end position="405"/>
    </location>
</feature>
<comment type="similarity">
    <text evidence="1">Belongs to the iron-sulfur cluster assembly SufBD family.</text>
</comment>
<dbReference type="Proteomes" id="UP001595579">
    <property type="component" value="Unassembled WGS sequence"/>
</dbReference>
<protein>
    <submittedName>
        <fullName evidence="4">Fe-S cluster assembly protein SufD</fullName>
    </submittedName>
</protein>
<gene>
    <name evidence="4" type="primary">sufD</name>
    <name evidence="4" type="ORF">ACFOEV_05920</name>
</gene>
<evidence type="ECO:0000259" key="3">
    <source>
        <dbReference type="Pfam" id="PF19295"/>
    </source>
</evidence>
<dbReference type="InterPro" id="IPR037284">
    <property type="entry name" value="SUF_FeS_clus_asmbl_SufBD_sf"/>
</dbReference>
<dbReference type="InterPro" id="IPR055346">
    <property type="entry name" value="Fe-S_cluster_assembly_SufBD"/>
</dbReference>
<dbReference type="EMBL" id="JBHRUG010000013">
    <property type="protein sequence ID" value="MFC3283147.1"/>
    <property type="molecule type" value="Genomic_DNA"/>
</dbReference>
<dbReference type="InterPro" id="IPR045595">
    <property type="entry name" value="SufBD_N"/>
</dbReference>
<proteinExistence type="inferred from homology"/>
<dbReference type="Pfam" id="PF01458">
    <property type="entry name" value="SUFBD_core"/>
    <property type="match status" value="1"/>
</dbReference>
<comment type="caution">
    <text evidence="4">The sequence shown here is derived from an EMBL/GenBank/DDBJ whole genome shotgun (WGS) entry which is preliminary data.</text>
</comment>
<evidence type="ECO:0000313" key="4">
    <source>
        <dbReference type="EMBL" id="MFC3283147.1"/>
    </source>
</evidence>
<dbReference type="PANTHER" id="PTHR43575">
    <property type="entry name" value="PROTEIN ABCI7, CHLOROPLASTIC"/>
    <property type="match status" value="1"/>
</dbReference>
<dbReference type="PANTHER" id="PTHR43575:SF1">
    <property type="entry name" value="PROTEIN ABCI7, CHLOROPLASTIC"/>
    <property type="match status" value="1"/>
</dbReference>
<feature type="domain" description="SUF system FeS cluster assembly SufBD N-terminal" evidence="3">
    <location>
        <begin position="1"/>
        <end position="167"/>
    </location>
</feature>
<accession>A0ABV7LKT8</accession>